<evidence type="ECO:0000313" key="4">
    <source>
        <dbReference type="EMBL" id="PLW26813.1"/>
    </source>
</evidence>
<feature type="domain" description="Small EDRK-rich factor-like N-terminal" evidence="3">
    <location>
        <begin position="63"/>
        <end position="98"/>
    </location>
</feature>
<name>A0A2N5TMT2_9BASI</name>
<proteinExistence type="inferred from homology"/>
<protein>
    <recommendedName>
        <fullName evidence="3">Small EDRK-rich factor-like N-terminal domain-containing protein</fullName>
    </recommendedName>
</protein>
<feature type="compositionally biased region" description="Basic and acidic residues" evidence="2">
    <location>
        <begin position="97"/>
        <end position="111"/>
    </location>
</feature>
<feature type="compositionally biased region" description="Basic and acidic residues" evidence="2">
    <location>
        <begin position="68"/>
        <end position="90"/>
    </location>
</feature>
<dbReference type="PANTHER" id="PTHR13596:SF0">
    <property type="entry name" value="SI:CH211-39K3.2-RELATED"/>
    <property type="match status" value="1"/>
</dbReference>
<dbReference type="InterPro" id="IPR040211">
    <property type="entry name" value="SERF1/2-like"/>
</dbReference>
<dbReference type="PANTHER" id="PTHR13596">
    <property type="entry name" value="SMALL EDRK-RICH FACTOR 1"/>
    <property type="match status" value="1"/>
</dbReference>
<dbReference type="AlphaFoldDB" id="A0A2N5TMT2"/>
<organism evidence="4 5">
    <name type="scientific">Puccinia coronata f. sp. avenae</name>
    <dbReference type="NCBI Taxonomy" id="200324"/>
    <lineage>
        <taxon>Eukaryota</taxon>
        <taxon>Fungi</taxon>
        <taxon>Dikarya</taxon>
        <taxon>Basidiomycota</taxon>
        <taxon>Pucciniomycotina</taxon>
        <taxon>Pucciniomycetes</taxon>
        <taxon>Pucciniales</taxon>
        <taxon>Pucciniaceae</taxon>
        <taxon>Puccinia</taxon>
    </lineage>
</organism>
<evidence type="ECO:0000256" key="1">
    <source>
        <dbReference type="ARBA" id="ARBA00007309"/>
    </source>
</evidence>
<reference evidence="4 5" key="1">
    <citation type="submission" date="2017-11" db="EMBL/GenBank/DDBJ databases">
        <title>De novo assembly and phasing of dikaryotic genomes from two isolates of Puccinia coronata f. sp. avenae, the causal agent of oat crown rust.</title>
        <authorList>
            <person name="Miller M.E."/>
            <person name="Zhang Y."/>
            <person name="Omidvar V."/>
            <person name="Sperschneider J."/>
            <person name="Schwessinger B."/>
            <person name="Raley C."/>
            <person name="Palmer J.M."/>
            <person name="Garnica D."/>
            <person name="Upadhyaya N."/>
            <person name="Rathjen J."/>
            <person name="Taylor J.M."/>
            <person name="Park R.F."/>
            <person name="Dodds P.N."/>
            <person name="Hirsch C.D."/>
            <person name="Kianian S.F."/>
            <person name="Figueroa M."/>
        </authorList>
    </citation>
    <scope>NUCLEOTIDE SEQUENCE [LARGE SCALE GENOMIC DNA]</scope>
    <source>
        <strain evidence="4">12SD80</strain>
    </source>
</reference>
<feature type="region of interest" description="Disordered" evidence="2">
    <location>
        <begin position="68"/>
        <end position="127"/>
    </location>
</feature>
<sequence>MYNFSGWGVVRGVTRGSSGSPRVAAYSAGSSRFQTSIHNSRFSSRGAPIPNFSDAHTHLEILMTRGNQREQDRAKAAKKLAELQKGKQKESAASLTRRREEDAQKMREKQAKALALKADGGGGTGKK</sequence>
<dbReference type="Pfam" id="PF04419">
    <property type="entry name" value="SERF-like_N"/>
    <property type="match status" value="1"/>
</dbReference>
<dbReference type="Proteomes" id="UP000235392">
    <property type="component" value="Unassembled WGS sequence"/>
</dbReference>
<evidence type="ECO:0000256" key="2">
    <source>
        <dbReference type="SAM" id="MobiDB-lite"/>
    </source>
</evidence>
<comment type="similarity">
    <text evidence="1">Belongs to the SERF family.</text>
</comment>
<dbReference type="InterPro" id="IPR007513">
    <property type="entry name" value="SERF-like_N"/>
</dbReference>
<evidence type="ECO:0000259" key="3">
    <source>
        <dbReference type="Pfam" id="PF04419"/>
    </source>
</evidence>
<gene>
    <name evidence="4" type="ORF">PCASD_18854</name>
</gene>
<accession>A0A2N5TMT2</accession>
<comment type="caution">
    <text evidence="4">The sequence shown here is derived from an EMBL/GenBank/DDBJ whole genome shotgun (WGS) entry which is preliminary data.</text>
</comment>
<dbReference type="EMBL" id="PGCI01000441">
    <property type="protein sequence ID" value="PLW26813.1"/>
    <property type="molecule type" value="Genomic_DNA"/>
</dbReference>
<evidence type="ECO:0000313" key="5">
    <source>
        <dbReference type="Proteomes" id="UP000235392"/>
    </source>
</evidence>